<keyword evidence="1" id="KW-0812">Transmembrane</keyword>
<keyword evidence="2" id="KW-0614">Plasmid</keyword>
<keyword evidence="1" id="KW-0472">Membrane</keyword>
<evidence type="ECO:0000256" key="1">
    <source>
        <dbReference type="SAM" id="Phobius"/>
    </source>
</evidence>
<protein>
    <submittedName>
        <fullName evidence="2">Uncharacterized protein</fullName>
    </submittedName>
</protein>
<organism evidence="2">
    <name type="scientific">Thermococcus sp. IRI33</name>
    <dbReference type="NCBI Taxonomy" id="1197733"/>
    <lineage>
        <taxon>Archaea</taxon>
        <taxon>Methanobacteriati</taxon>
        <taxon>Methanobacteriota</taxon>
        <taxon>Thermococci</taxon>
        <taxon>Thermococcales</taxon>
        <taxon>Thermococcaceae</taxon>
        <taxon>Thermococcus</taxon>
    </lineage>
</organism>
<dbReference type="RefSeq" id="WP_015243625.1">
    <property type="nucleotide sequence ID" value="NC_019887.1"/>
</dbReference>
<reference evidence="2" key="1">
    <citation type="journal article" date="2013" name="PLoS ONE">
        <title>Insights into dynamics of mobile genetic elements in hyperthermophilic environments from five new thermococcus plasmids.</title>
        <authorList>
            <person name="Krupovic M."/>
            <person name="Gonnet M."/>
            <person name="Hania W.B."/>
            <person name="Forterre P."/>
            <person name="Erauso G."/>
        </authorList>
    </citation>
    <scope>NUCLEOTIDE SEQUENCE</scope>
    <source>
        <plasmid evidence="2">pIRI33</plasmid>
    </source>
</reference>
<feature type="transmembrane region" description="Helical" evidence="1">
    <location>
        <begin position="6"/>
        <end position="27"/>
    </location>
</feature>
<evidence type="ECO:0000313" key="2">
    <source>
        <dbReference type="EMBL" id="AFZ84251.1"/>
    </source>
</evidence>
<feature type="transmembrane region" description="Helical" evidence="1">
    <location>
        <begin position="34"/>
        <end position="54"/>
    </location>
</feature>
<dbReference type="AlphaFoldDB" id="L0BAE8"/>
<name>L0BAE8_9EURY</name>
<geneLocation type="plasmid" evidence="2">
    <name>pIRI33</name>
</geneLocation>
<accession>L0BAE8</accession>
<sequence length="62" mass="7066">MDGNKFAQGAMTGLFMMAYIAIFYRIAKFSGPTWGTVIFLGSLMASPFVAWKLWEFWGEVFE</sequence>
<gene>
    <name evidence="2" type="ORF">i33-11</name>
</gene>
<dbReference type="EMBL" id="JQ661329">
    <property type="protein sequence ID" value="AFZ84251.1"/>
    <property type="molecule type" value="Genomic_DNA"/>
</dbReference>
<proteinExistence type="predicted"/>
<keyword evidence="1" id="KW-1133">Transmembrane helix</keyword>